<name>A0A397D4Z7_APHAT</name>
<feature type="region of interest" description="Disordered" evidence="1">
    <location>
        <begin position="2906"/>
        <end position="2944"/>
    </location>
</feature>
<feature type="transmembrane region" description="Helical" evidence="2">
    <location>
        <begin position="2385"/>
        <end position="2404"/>
    </location>
</feature>
<reference evidence="3 4" key="1">
    <citation type="submission" date="2018-08" db="EMBL/GenBank/DDBJ databases">
        <title>Aphanomyces genome sequencing and annotation.</title>
        <authorList>
            <person name="Minardi D."/>
            <person name="Oidtmann B."/>
            <person name="Van Der Giezen M."/>
            <person name="Studholme D.J."/>
        </authorList>
    </citation>
    <scope>NUCLEOTIDE SEQUENCE [LARGE SCALE GENOMIC DNA]</scope>
    <source>
        <strain evidence="3 4">D2</strain>
    </source>
</reference>
<feature type="region of interest" description="Disordered" evidence="1">
    <location>
        <begin position="1"/>
        <end position="26"/>
    </location>
</feature>
<feature type="region of interest" description="Disordered" evidence="1">
    <location>
        <begin position="2993"/>
        <end position="3014"/>
    </location>
</feature>
<feature type="transmembrane region" description="Helical" evidence="2">
    <location>
        <begin position="2225"/>
        <end position="2245"/>
    </location>
</feature>
<evidence type="ECO:0000256" key="1">
    <source>
        <dbReference type="SAM" id="MobiDB-lite"/>
    </source>
</evidence>
<keyword evidence="2" id="KW-1133">Transmembrane helix</keyword>
<evidence type="ECO:0000313" key="3">
    <source>
        <dbReference type="EMBL" id="RHY56131.1"/>
    </source>
</evidence>
<keyword evidence="2" id="KW-0472">Membrane</keyword>
<dbReference type="VEuPathDB" id="FungiDB:H257_03500"/>
<dbReference type="Proteomes" id="UP000266643">
    <property type="component" value="Unassembled WGS sequence"/>
</dbReference>
<feature type="compositionally biased region" description="Polar residues" evidence="1">
    <location>
        <begin position="16"/>
        <end position="26"/>
    </location>
</feature>
<feature type="compositionally biased region" description="Basic and acidic residues" evidence="1">
    <location>
        <begin position="2907"/>
        <end position="2921"/>
    </location>
</feature>
<feature type="transmembrane region" description="Helical" evidence="2">
    <location>
        <begin position="2174"/>
        <end position="2195"/>
    </location>
</feature>
<dbReference type="EMBL" id="QUTD01006315">
    <property type="protein sequence ID" value="RHY56131.1"/>
    <property type="molecule type" value="Genomic_DNA"/>
</dbReference>
<feature type="transmembrane region" description="Helical" evidence="2">
    <location>
        <begin position="2277"/>
        <end position="2300"/>
    </location>
</feature>
<keyword evidence="2" id="KW-0812">Transmembrane</keyword>
<feature type="compositionally biased region" description="Acidic residues" evidence="1">
    <location>
        <begin position="2760"/>
        <end position="2783"/>
    </location>
</feature>
<comment type="caution">
    <text evidence="3">The sequence shown here is derived from an EMBL/GenBank/DDBJ whole genome shotgun (WGS) entry which is preliminary data.</text>
</comment>
<evidence type="ECO:0000256" key="2">
    <source>
        <dbReference type="SAM" id="Phobius"/>
    </source>
</evidence>
<evidence type="ECO:0000313" key="4">
    <source>
        <dbReference type="Proteomes" id="UP000266643"/>
    </source>
</evidence>
<gene>
    <name evidence="3" type="ORF">DYB30_000072</name>
</gene>
<protein>
    <submittedName>
        <fullName evidence="3">Uncharacterized protein</fullName>
    </submittedName>
</protein>
<proteinExistence type="predicted"/>
<sequence>MSSDRELQDSLWAAASQLSPRRQQDDGTATMSLPFYENIAPGEALKRLFAWFHPKPLATAREKDGMSIDEFNQLRRCVGHPVVSAAEWTAAMQELHHGDSSDVWVRESEFNELFGLAPYFGIHDSAHTPVHLSIMRQVAAMEEFVHFMLMLFEKFAVSSRLTFAALQAMQRKACIKAKMDERSWERLCHQLQAVRSELQWHQFGQAWHVNLNTNGATAGHFLFGQNGKPMAPSDVVQTILAEEKLATHFSKDNLISRKALHGLLKVGSSQQRNLADKEWCAILEENQTAYPGDTTSQSTRVTEATHGAPHDIIVHNANNMMMYEISFDEPGALGVQVQSDFFGQCMSVHSIDGQAKKHQTIQKDDIVACIDGQLILFDPLDSVDGERARQDKVQSQLDTHGATVRKVVFVRQEVYYHIQDTDLKLSFRVYEPIGRGGSFSVQLPPGVTAPTNAITITFEPTLQDLLRPQCVYDAASSTVTVTLTGSKGIKQDAFVTLFIHGIATHLLAGPGVVLHTGDDGTTITLFNDWSTWRSLVQENFIAAKAGRPTTKFADPSLRPKTIEVVRGDAGVTFAADFFGQCAVVAELDPLKAVDGLVAKDDVLSAIVFQNNMGVPERINAIKPFALSGSSDNTHFNTVMAALSARVKSEEPYTLHFLRLHSHYMQMGDRTTLTFHALTDLGPNSTIVVEMPTADWKAKDVEAIDVEFLKPATVRASKTYWNAASHVFEITLSSSCEFIGENSQVILALTGIQGVADKSAGPSEVTVAESGRMRLELHDHWHSFLGGSGGVAPENLVDVLTRLKTSPLDLWTILEYAHLLFRMFQDESTQLLPYENAMLFREAVTGEGGAMDVDKWTKFCRGIDAKPRVGLTEKQFTCSVLELLNLDRRFLSAKFEGHDLKRLYVHLHSVDKLFDEALDLFEDGHNHTTVHIDSLRGLHKACFPSLTWSAFLEQMQKTDVTKYEWTQNDFYRIFALANKKVNPVDAWVKLHYSKLLFDEFARVKVMRKQELRDLLSARKSSFELDDDVWAKLCATIEGDHGTASSGITCGGFVQLYPSAAFGNRDSILDWNYIQAYKMEPEPPALAAEIQAAPERISVNDIAANVLDTVASTDDFAEEAVNAGIAFSRTEEVVERVIELKAPAWTTSFESNLATREKGMLHLSVKCASELRDTADSDASSTALEQYYVVVYTITGTDWNDEFKKPKRKPWRKKAREVLFGQRQASYKCAPHEVWDEGQSQELVASYESMEHQFEQYPHNQDDYQASRNQMIDMYHTMNPYATTPVDLRSHRMISRLVNKDPLTEGVVKFSTDRFRLYVDGTRTTDRQTHVVIKLFKRTEKARKFNPQKYERLLQATIELGRAEKSERVIRGLLDKQKQLLVESLHLYDVTAELEQQMTKFKRKEHEADALAHVIVDLRGEVTLLENEQAAWRQNQKRAKFKVKCVGQTALPIQDFLDVLHDDSLETDDLAMIFDDDQKVAGKLLLQVQYKCDTISKMADAQPLVAIDPDKLEYPADAPLTVTWTTSDEFRVQQGDSISLVRENDDKKVMLNTSFFTLFWNPTTGNWDIFDSSVGLYSNGETKADILHRTISPGGGSAAGWFLLPSARDLSLPPGTYRLSLIRKETIEGVNYRSSVGASAGLNVYVGINSIHTVFGTTPLVDVKTVKCSLSIVDTTTSQVIQVSTMPVASSPWWFRACGYDAELDNSIAMLHAECTRLDGQLAVRDLRAAKRKRLEDQLALFQMKVRGMEEAKLNGVAGIKTQQAKTKAELDALLVEWEGQLATATDKVPLEQHILQIEARCQELEDQVKGWALIRLEYEKRHSVPNMLGASSNTAPPNFSYASNMRVDFLLEGAGGVSPQLNPHLNDLTHDSVLILPQVIVETSDRLRVKRTNRIRKQIQWELQIMLTVVQFANASLLQKARTYKSLWTAWKKLRNVRWLYVFEECLPLFHKGSPKLKAHFPAIIAELIEELQCRTTELELENQGQVKNNLFRRQVPIKESGFAQGDLCGVAGSVHGPVVKFVGADVSDGDMYICKYMRRGHNRGSLGELGRVGPFAIQSTEPKSSWFTLSIHQKLALVESGFHFFVLALKYFVALLNLSFNVSFVSNLALKVTWPHLNFDAVRDLQQECLKALRDVVPVIKEIFAWFDEFFASLLEYVMVDLNIFKFFANCTHGAGMVVNWIALWATALFLYIVIQEDILAKVQKIGSYLPFELGKTGEDRFEQLGSILVSPVLIVIKVLILFIAQQWTAFSNELQNGRSFTQPEASQQCAVAGLDYALQVIGASLLITFFYFFFPLLVLDMFSWVPPFDLKSDDERIEASHHGRKQGIHDSVDNNVNLIDYGDNAKDPKWSRWCSFRNLFWFHGSGQRIFMDYKYSNFHKLTKTYGYVGIWFVILYVYTVLLLQSIVRALGAVFGWRGKRGYMYPRAHLRGASSWTDKFCCRFNSEWKRYWLFKKVIKPLLDVFAVTFGLWSHDRWDVYDIEERGKNCFPMEPNNEVKQLQMMALHGKVNSLLWLPFSSAGVLTFISDCMNRGPILSYFLNDQFLQADKPESERVGKVKLRLMRWGKARDDHDETGVVYLLDTEFLATLTKWLSSMVELASVLTLVLMPLINQSADGLGTPAAAALIAAFVAPVMEFNHQLLKTYRKFQEFAKVEQANLQESLQGAINTAQSAAKAVASNDMAKVVNLEQGGLSQIQSQLGLNDDTTGALGDAVSAANEKATKAVTDKIKDAEKAVADKLGIVGVNVEFAPLGDNVGGGDEDETESEDDECDDGDDSDDDDEKDKSKDTKGDLVVLSALPEVSYIIQSDQLDVGEGEVTVSWRVNSKRRFHASDAIGMFPARSLDNILTRRTMDQCVCYRLVSDSDAEPLGWKPDAANENHQDKVMIKRAVALEKILHRKIGSLHRTSERLAKESNDKNEATSNQDRPEAGMADGDGGDGKQLVDFTHAESMFEHVLAHSPPSPKKMHDILLEEIEEHKDEFDGHAIEDAMDNNHDDDSASAAKSSKTVNGHVKFRPCNSNEAEDHPRHEDFVFGNAAGIYPCKYGMEKYEFLYLRYVGNKLNDERDHSSRASYAVVDNQEATPLLNDAERRPSGGHVAMATAPEDFDPLNKFSSNAVGVGTFDLFIRLSSDSPLMWANQAVNVSWNIYGVSYEILAHPKNKNCIAFYKVRDIHNTRNCTKLDIVPPSAFFANHGSGPVTGRMMVTTPSEPGMYEIRFLFNYFHAAKLHRRCQVFGLLEENMQSERISNLFVKRDMAQSLGLLHHQEQPVWNTALLQAYAWYLPILDSLLVVASATAPDVLEHPAKFAKSMMDEFGSSCERLVCLPTLKLQACLERMLQPLWTTGFLTFLHGTFSQSQDMVAHAKSFTFVSPTDPYKDTFVSHQLDMLRAAAASHKHGDDEPNVALTMIRLLHDDADLVRFGPSAFEQMALDYLDARSYLPGHLDLLDDLILAHSPLLHTTSLILDNVAITCCALYETAVNNAVQGFFRHAKEDKKMGLFQDMDVHLKDGCRSHLAKLIRAAFETDIRTGEKYGGGRLDDDVAHCTMSGASVLMHRALRSWIKPRLVKYIMKTLARRHASLTSSNVAVAKQMARKVCRRVPEFRRSAAESANRQPKSGQSVVYFLHQYRTIRRGIARSDFRRRFGRQDHRLEAFEFGPHLTPPAKVTLVKVGIPTLVGSAVRAEIWAARIRKTERLFRIVQGIRRLAIARRHRRGLKACRHIKVL</sequence>
<organism evidence="3 4">
    <name type="scientific">Aphanomyces astaci</name>
    <name type="common">Crayfish plague agent</name>
    <dbReference type="NCBI Taxonomy" id="112090"/>
    <lineage>
        <taxon>Eukaryota</taxon>
        <taxon>Sar</taxon>
        <taxon>Stramenopiles</taxon>
        <taxon>Oomycota</taxon>
        <taxon>Saprolegniomycetes</taxon>
        <taxon>Saprolegniales</taxon>
        <taxon>Verrucalvaceae</taxon>
        <taxon>Aphanomyces</taxon>
    </lineage>
</organism>
<accession>A0A397D4Z7</accession>
<feature type="region of interest" description="Disordered" evidence="1">
    <location>
        <begin position="2753"/>
        <end position="2790"/>
    </location>
</feature>